<keyword evidence="3" id="KW-1185">Reference proteome</keyword>
<proteinExistence type="predicted"/>
<dbReference type="PANTHER" id="PTHR33121">
    <property type="entry name" value="CYCLIC DI-GMP PHOSPHODIESTERASE PDEF"/>
    <property type="match status" value="1"/>
</dbReference>
<dbReference type="PANTHER" id="PTHR33121:SF70">
    <property type="entry name" value="SIGNALING PROTEIN YKOW"/>
    <property type="match status" value="1"/>
</dbReference>
<evidence type="ECO:0000313" key="3">
    <source>
        <dbReference type="Proteomes" id="UP001559623"/>
    </source>
</evidence>
<evidence type="ECO:0000259" key="1">
    <source>
        <dbReference type="PROSITE" id="PS50887"/>
    </source>
</evidence>
<dbReference type="RefSeq" id="WP_368846840.1">
    <property type="nucleotide sequence ID" value="NZ_CP194411.1"/>
</dbReference>
<reference evidence="2 3" key="1">
    <citation type="submission" date="2023-04" db="EMBL/GenBank/DDBJ databases">
        <title>Genome Sequence of Selenomonas sputigena ATCC 33150.</title>
        <authorList>
            <person name="Miller D.P."/>
            <person name="Anvari S."/>
            <person name="Polson S.W."/>
            <person name="Macdonald M."/>
            <person name="Mcdowell J.V."/>
        </authorList>
    </citation>
    <scope>NUCLEOTIDE SEQUENCE [LARGE SCALE GENOMIC DNA]</scope>
    <source>
        <strain evidence="2 3">ATCC 33150</strain>
    </source>
</reference>
<dbReference type="EC" id="2.7.7.65" evidence="2"/>
<dbReference type="Pfam" id="PF00990">
    <property type="entry name" value="GGDEF"/>
    <property type="match status" value="1"/>
</dbReference>
<dbReference type="EMBL" id="JARVLH010000003">
    <property type="protein sequence ID" value="MEX5285112.1"/>
    <property type="molecule type" value="Genomic_DNA"/>
</dbReference>
<feature type="domain" description="GGDEF" evidence="1">
    <location>
        <begin position="174"/>
        <end position="293"/>
    </location>
</feature>
<dbReference type="Gene3D" id="3.30.70.270">
    <property type="match status" value="1"/>
</dbReference>
<protein>
    <submittedName>
        <fullName evidence="2">Diguanylate cyclase</fullName>
        <ecNumber evidence="2">2.7.7.65</ecNumber>
    </submittedName>
</protein>
<dbReference type="InterPro" id="IPR043128">
    <property type="entry name" value="Rev_trsase/Diguanyl_cyclase"/>
</dbReference>
<dbReference type="GO" id="GO:0052621">
    <property type="term" value="F:diguanylate cyclase activity"/>
    <property type="evidence" value="ECO:0007669"/>
    <property type="project" value="UniProtKB-EC"/>
</dbReference>
<dbReference type="InterPro" id="IPR000160">
    <property type="entry name" value="GGDEF_dom"/>
</dbReference>
<evidence type="ECO:0000313" key="2">
    <source>
        <dbReference type="EMBL" id="MEX5285112.1"/>
    </source>
</evidence>
<dbReference type="SMART" id="SM00267">
    <property type="entry name" value="GGDEF"/>
    <property type="match status" value="1"/>
</dbReference>
<dbReference type="SUPFAM" id="SSF55073">
    <property type="entry name" value="Nucleotide cyclase"/>
    <property type="match status" value="1"/>
</dbReference>
<dbReference type="Proteomes" id="UP001559623">
    <property type="component" value="Unassembled WGS sequence"/>
</dbReference>
<organism evidence="2 3">
    <name type="scientific">Selenomonas sputigena</name>
    <dbReference type="NCBI Taxonomy" id="69823"/>
    <lineage>
        <taxon>Bacteria</taxon>
        <taxon>Bacillati</taxon>
        <taxon>Bacillota</taxon>
        <taxon>Negativicutes</taxon>
        <taxon>Selenomonadales</taxon>
        <taxon>Selenomonadaceae</taxon>
        <taxon>Selenomonas</taxon>
    </lineage>
</organism>
<comment type="caution">
    <text evidence="2">The sequence shown here is derived from an EMBL/GenBank/DDBJ whole genome shotgun (WGS) entry which is preliminary data.</text>
</comment>
<name>A0ABV3X4J2_9FIRM</name>
<dbReference type="InterPro" id="IPR050706">
    <property type="entry name" value="Cyclic-di-GMP_PDE-like"/>
</dbReference>
<gene>
    <name evidence="2" type="ORF">QCO44_05595</name>
</gene>
<keyword evidence="2" id="KW-0548">Nucleotidyltransferase</keyword>
<keyword evidence="2" id="KW-0808">Transferase</keyword>
<sequence>MWQYQSDIPGEDYQNQCVRLLLQRLGAIVFNYDLQTDTMLFNMARDDMELRRIENFRKTLNTELKKMVHPDFMEPLIAFFSGQNTERDRFLLDMGKRPVGKYSWYKFVIERETDEQGHLAKVKGALWNTDILRVKANKTVSRFRSDLDSVTGVANELGLAKEVDAYLAGEGKQDVNALVFMRIERYEALEKRMGKRGMETMLVGLCKAIGSKFRSGDVLAHLGSGAFAVFVRDVTNKDFLEMNVKGLKDIFRTGSAGYGKFGITSKLAVAYYPEHGTRCRKLLDAARKMAGDA</sequence>
<accession>A0ABV3X4J2</accession>
<dbReference type="InterPro" id="IPR029787">
    <property type="entry name" value="Nucleotide_cyclase"/>
</dbReference>
<dbReference type="PROSITE" id="PS50887">
    <property type="entry name" value="GGDEF"/>
    <property type="match status" value="1"/>
</dbReference>